<accession>A0A1A8A7E5</accession>
<name>A0A1A8A7E5_NOTFU</name>
<dbReference type="AlphaFoldDB" id="A0A1A8A7E5"/>
<keyword evidence="1" id="KW-0472">Membrane</keyword>
<protein>
    <submittedName>
        <fullName evidence="2">Calpain 5a</fullName>
    </submittedName>
</protein>
<evidence type="ECO:0000313" key="2">
    <source>
        <dbReference type="EMBL" id="SBP50115.1"/>
    </source>
</evidence>
<keyword evidence="1" id="KW-1133">Transmembrane helix</keyword>
<gene>
    <name evidence="2" type="primary">CAPN5A</name>
</gene>
<sequence length="53" mass="5936">GDWEGLQAGHFRGIELGEVKLVFSKESRIFGITSLSGTAPIIFFILPPMRRFL</sequence>
<feature type="non-terminal residue" evidence="2">
    <location>
        <position position="1"/>
    </location>
</feature>
<organism evidence="2">
    <name type="scientific">Nothobranchius furzeri</name>
    <name type="common">Turquoise killifish</name>
    <dbReference type="NCBI Taxonomy" id="105023"/>
    <lineage>
        <taxon>Eukaryota</taxon>
        <taxon>Metazoa</taxon>
        <taxon>Chordata</taxon>
        <taxon>Craniata</taxon>
        <taxon>Vertebrata</taxon>
        <taxon>Euteleostomi</taxon>
        <taxon>Actinopterygii</taxon>
        <taxon>Neopterygii</taxon>
        <taxon>Teleostei</taxon>
        <taxon>Neoteleostei</taxon>
        <taxon>Acanthomorphata</taxon>
        <taxon>Ovalentaria</taxon>
        <taxon>Atherinomorphae</taxon>
        <taxon>Cyprinodontiformes</taxon>
        <taxon>Nothobranchiidae</taxon>
        <taxon>Nothobranchius</taxon>
    </lineage>
</organism>
<evidence type="ECO:0000256" key="1">
    <source>
        <dbReference type="SAM" id="Phobius"/>
    </source>
</evidence>
<keyword evidence="1" id="KW-0812">Transmembrane</keyword>
<feature type="transmembrane region" description="Helical" evidence="1">
    <location>
        <begin position="29"/>
        <end position="46"/>
    </location>
</feature>
<reference evidence="2" key="1">
    <citation type="submission" date="2016-05" db="EMBL/GenBank/DDBJ databases">
        <authorList>
            <person name="Lavstsen T."/>
            <person name="Jespersen J.S."/>
        </authorList>
    </citation>
    <scope>NUCLEOTIDE SEQUENCE</scope>
    <source>
        <tissue evidence="2">Brain</tissue>
    </source>
</reference>
<dbReference type="EMBL" id="HADY01011630">
    <property type="protein sequence ID" value="SBP50115.1"/>
    <property type="molecule type" value="Transcribed_RNA"/>
</dbReference>
<proteinExistence type="predicted"/>
<reference evidence="2" key="2">
    <citation type="submission" date="2016-06" db="EMBL/GenBank/DDBJ databases">
        <title>The genome of a short-lived fish provides insights into sex chromosome evolution and the genetic control of aging.</title>
        <authorList>
            <person name="Reichwald K."/>
            <person name="Felder M."/>
            <person name="Petzold A."/>
            <person name="Koch P."/>
            <person name="Groth M."/>
            <person name="Platzer M."/>
        </authorList>
    </citation>
    <scope>NUCLEOTIDE SEQUENCE</scope>
    <source>
        <tissue evidence="2">Brain</tissue>
    </source>
</reference>